<dbReference type="KEGG" id="ahal:FTX54_009170"/>
<protein>
    <submittedName>
        <fullName evidence="2">SDR family oxidoreductase</fullName>
    </submittedName>
</protein>
<evidence type="ECO:0000256" key="1">
    <source>
        <dbReference type="ARBA" id="ARBA00006484"/>
    </source>
</evidence>
<dbReference type="OrthoDB" id="9803333at2"/>
<dbReference type="Gene3D" id="3.40.50.720">
    <property type="entry name" value="NAD(P)-binding Rossmann-like Domain"/>
    <property type="match status" value="1"/>
</dbReference>
<dbReference type="AlphaFoldDB" id="A0A5C7FLT3"/>
<proteinExistence type="inferred from homology"/>
<dbReference type="RefSeq" id="WP_147802302.1">
    <property type="nucleotide sequence ID" value="NZ_CP144914.1"/>
</dbReference>
<evidence type="ECO:0000313" key="2">
    <source>
        <dbReference type="EMBL" id="WWD78605.1"/>
    </source>
</evidence>
<name>A0A5C7FLT3_9BACI</name>
<comment type="similarity">
    <text evidence="1">Belongs to the short-chain dehydrogenases/reductases (SDR) family.</text>
</comment>
<dbReference type="SUPFAM" id="SSF51735">
    <property type="entry name" value="NAD(P)-binding Rossmann-fold domains"/>
    <property type="match status" value="1"/>
</dbReference>
<dbReference type="CDD" id="cd05233">
    <property type="entry name" value="SDR_c"/>
    <property type="match status" value="1"/>
</dbReference>
<dbReference type="PANTHER" id="PTHR42879">
    <property type="entry name" value="3-OXOACYL-(ACYL-CARRIER-PROTEIN) REDUCTASE"/>
    <property type="match status" value="1"/>
</dbReference>
<dbReference type="Proteomes" id="UP000321816">
    <property type="component" value="Chromosome"/>
</dbReference>
<evidence type="ECO:0000313" key="3">
    <source>
        <dbReference type="Proteomes" id="UP000321816"/>
    </source>
</evidence>
<gene>
    <name evidence="2" type="ORF">FTX54_009170</name>
</gene>
<dbReference type="Pfam" id="PF13561">
    <property type="entry name" value="adh_short_C2"/>
    <property type="match status" value="1"/>
</dbReference>
<dbReference type="PANTHER" id="PTHR42879:SF2">
    <property type="entry name" value="3-OXOACYL-[ACYL-CARRIER-PROTEIN] REDUCTASE FABG"/>
    <property type="match status" value="1"/>
</dbReference>
<keyword evidence="3" id="KW-1185">Reference proteome</keyword>
<dbReference type="InterPro" id="IPR036291">
    <property type="entry name" value="NAD(P)-bd_dom_sf"/>
</dbReference>
<dbReference type="InterPro" id="IPR002347">
    <property type="entry name" value="SDR_fam"/>
</dbReference>
<accession>A0A5C7FLT3</accession>
<organism evidence="2 3">
    <name type="scientific">Alkalicoccus halolimnae</name>
    <dbReference type="NCBI Taxonomy" id="1667239"/>
    <lineage>
        <taxon>Bacteria</taxon>
        <taxon>Bacillati</taxon>
        <taxon>Bacillota</taxon>
        <taxon>Bacilli</taxon>
        <taxon>Bacillales</taxon>
        <taxon>Bacillaceae</taxon>
        <taxon>Alkalicoccus</taxon>
    </lineage>
</organism>
<reference evidence="2 3" key="1">
    <citation type="submission" date="2024-01" db="EMBL/GenBank/DDBJ databases">
        <title>Complete Genome Sequence of Alkalicoccus halolimnae BZ-SZ-XJ29T, a Moderately Halophilic Bacterium Isolated from a Salt Lake.</title>
        <authorList>
            <person name="Zhao B."/>
        </authorList>
    </citation>
    <scope>NUCLEOTIDE SEQUENCE [LARGE SCALE GENOMIC DNA]</scope>
    <source>
        <strain evidence="2 3">BZ-SZ-XJ29</strain>
    </source>
</reference>
<sequence>MKPQALITGATGTIGEALAEKLAEDYRLTLHYCAHKEKAEQLKEKLTPLTDIDLFQADFFHPEETAQKFLEAGCTPQLIVHCAGVASPALFQTENPLRMGREFNIAVASPAAIIQKVLPGMINEGEGKIIFVSSIWGETGASMEVTYSTCKAAQIGFVKALAKETAPSGIRVNAVTPGAVRSPMMDNYSHDEIAALIEEIPASRLAEPSEIADCVIFLAGPAASYVNGHVLRANGAWYT</sequence>
<dbReference type="NCBIfam" id="NF047420">
    <property type="entry name" value="EF_P_mod_YmfI"/>
    <property type="match status" value="1"/>
</dbReference>
<dbReference type="EMBL" id="CP144914">
    <property type="protein sequence ID" value="WWD78605.1"/>
    <property type="molecule type" value="Genomic_DNA"/>
</dbReference>
<dbReference type="PRINTS" id="PR00081">
    <property type="entry name" value="GDHRDH"/>
</dbReference>
<dbReference type="InterPro" id="IPR050259">
    <property type="entry name" value="SDR"/>
</dbReference>
<dbReference type="PRINTS" id="PR00080">
    <property type="entry name" value="SDRFAMILY"/>
</dbReference>